<evidence type="ECO:0000313" key="2">
    <source>
        <dbReference type="EMBL" id="MDG3014927.1"/>
    </source>
</evidence>
<dbReference type="SMART" id="SM00382">
    <property type="entry name" value="AAA"/>
    <property type="match status" value="1"/>
</dbReference>
<dbReference type="Gene3D" id="3.40.50.300">
    <property type="entry name" value="P-loop containing nucleotide triphosphate hydrolases"/>
    <property type="match status" value="1"/>
</dbReference>
<dbReference type="GO" id="GO:0005524">
    <property type="term" value="F:ATP binding"/>
    <property type="evidence" value="ECO:0007669"/>
    <property type="project" value="UniProtKB-KW"/>
</dbReference>
<accession>A0A9X4M1A0</accession>
<reference evidence="2" key="1">
    <citation type="submission" date="2022-08" db="EMBL/GenBank/DDBJ databases">
        <title>Genome analysis of Corynebacteriales strain.</title>
        <authorList>
            <person name="Lee S.D."/>
        </authorList>
    </citation>
    <scope>NUCLEOTIDE SEQUENCE</scope>
    <source>
        <strain evidence="2">D3-21</strain>
    </source>
</reference>
<evidence type="ECO:0000259" key="1">
    <source>
        <dbReference type="SMART" id="SM00382"/>
    </source>
</evidence>
<evidence type="ECO:0000313" key="3">
    <source>
        <dbReference type="Proteomes" id="UP001152755"/>
    </source>
</evidence>
<dbReference type="Proteomes" id="UP001152755">
    <property type="component" value="Unassembled WGS sequence"/>
</dbReference>
<dbReference type="AlphaFoldDB" id="A0A9X4M1A0"/>
<dbReference type="EMBL" id="JANRHA010000005">
    <property type="protein sequence ID" value="MDG3014927.1"/>
    <property type="molecule type" value="Genomic_DNA"/>
</dbReference>
<dbReference type="InterPro" id="IPR027417">
    <property type="entry name" value="P-loop_NTPase"/>
</dbReference>
<sequence>MGGVDASAGFAYQHAQAVHRLLDLAELHDGDYLRVEAANDVVDVEIFATDDRLVHAAQYKIRDRRYTWGEAELVDELARWSALAVACPDAQYEFVTDGRLGPTGRKVQAALEAVRAGQNTALAELAQSRQASLDPVQCARAWIVADTPGFDQLLANAIDRVIALLPTVSGQLEAEERGTQLVHELLRIVVQRSGDLDPEARVITKTELNVLLSSRSEYVASESWSTDLKNEFIQALRQETPEGVELRCEATGTGAQVGDSPSNRACSLADIIGAALIPLLSGPSGSGKSTVIRRAQIIAARHQKIVIVVDAEAYIPKRLGSLVAQAINTSRFLGAYSTTGLSALRDPEVTVIIDGVSEIPPEERSALKNELRQLLASDARASLVLAGRDSTILQSMLPRHSPTHPMMVERLCRAQRLEILSTASHGALSPDIERQITARVEHALKGAADNPQLFAVGAALIASGYKFNNPASMYRQHVHSRAQDCGYSNITVLEVGLGVAFAALADSGRRYCDSFEWTEQLNSAVRALRDDGHDITTSDLREFGFESGFVHRSGGDLVRAVHDSFADYFAAVAHARGVARIPRKLKSRDTARVRFLIELAGLTRSLSIQISSDLPFLIPEAAEREDLQPEEAWYETTKAILSNVWPSATEAPCVAFWNAADSCFVTVNGNSSGWLGECTYSEVATDAYTFEAANGPLSVAARIWRHKLHIELDRARQGTASVPRTHEETVTALENFSDALASASHKLTREIAPPGQTEVLAGAVGPCRIEFALDSNRDAADQRNRGVLFRYVNDQDHSHSAVQEMELNPDGTWTGQGCVDSFLDEDPSRRASTMTIQSVNRLTNRIWL</sequence>
<keyword evidence="2" id="KW-0547">Nucleotide-binding</keyword>
<keyword evidence="3" id="KW-1185">Reference proteome</keyword>
<organism evidence="2 3">
    <name type="scientific">Speluncibacter jeojiensis</name>
    <dbReference type="NCBI Taxonomy" id="2710754"/>
    <lineage>
        <taxon>Bacteria</taxon>
        <taxon>Bacillati</taxon>
        <taxon>Actinomycetota</taxon>
        <taxon>Actinomycetes</taxon>
        <taxon>Mycobacteriales</taxon>
        <taxon>Speluncibacteraceae</taxon>
        <taxon>Speluncibacter</taxon>
    </lineage>
</organism>
<comment type="caution">
    <text evidence="2">The sequence shown here is derived from an EMBL/GenBank/DDBJ whole genome shotgun (WGS) entry which is preliminary data.</text>
</comment>
<name>A0A9X4M1A0_9ACTN</name>
<feature type="domain" description="AAA+ ATPase" evidence="1">
    <location>
        <begin position="274"/>
        <end position="412"/>
    </location>
</feature>
<dbReference type="RefSeq" id="WP_332519836.1">
    <property type="nucleotide sequence ID" value="NZ_JANRHA010000005.1"/>
</dbReference>
<dbReference type="InterPro" id="IPR003593">
    <property type="entry name" value="AAA+_ATPase"/>
</dbReference>
<keyword evidence="2" id="KW-0067">ATP-binding</keyword>
<gene>
    <name evidence="2" type="ORF">NVS88_10195</name>
</gene>
<protein>
    <submittedName>
        <fullName evidence="2">ATP-binding protein</fullName>
    </submittedName>
</protein>
<proteinExistence type="predicted"/>
<dbReference type="SUPFAM" id="SSF52540">
    <property type="entry name" value="P-loop containing nucleoside triphosphate hydrolases"/>
    <property type="match status" value="1"/>
</dbReference>